<dbReference type="AlphaFoldDB" id="X0UVX6"/>
<organism evidence="1">
    <name type="scientific">marine sediment metagenome</name>
    <dbReference type="NCBI Taxonomy" id="412755"/>
    <lineage>
        <taxon>unclassified sequences</taxon>
        <taxon>metagenomes</taxon>
        <taxon>ecological metagenomes</taxon>
    </lineage>
</organism>
<dbReference type="EMBL" id="BARS01024049">
    <property type="protein sequence ID" value="GAG03362.1"/>
    <property type="molecule type" value="Genomic_DNA"/>
</dbReference>
<protein>
    <submittedName>
        <fullName evidence="1">Uncharacterized protein</fullName>
    </submittedName>
</protein>
<proteinExistence type="predicted"/>
<comment type="caution">
    <text evidence="1">The sequence shown here is derived from an EMBL/GenBank/DDBJ whole genome shotgun (WGS) entry which is preliminary data.</text>
</comment>
<sequence>MIRKDLLEALDKVQPGVDMQEVIEQSSSIVFDDDHLYSYNDEISISAP</sequence>
<feature type="non-terminal residue" evidence="1">
    <location>
        <position position="48"/>
    </location>
</feature>
<evidence type="ECO:0000313" key="1">
    <source>
        <dbReference type="EMBL" id="GAG03362.1"/>
    </source>
</evidence>
<reference evidence="1" key="1">
    <citation type="journal article" date="2014" name="Front. Microbiol.">
        <title>High frequency of phylogenetically diverse reductive dehalogenase-homologous genes in deep subseafloor sedimentary metagenomes.</title>
        <authorList>
            <person name="Kawai M."/>
            <person name="Futagami T."/>
            <person name="Toyoda A."/>
            <person name="Takaki Y."/>
            <person name="Nishi S."/>
            <person name="Hori S."/>
            <person name="Arai W."/>
            <person name="Tsubouchi T."/>
            <person name="Morono Y."/>
            <person name="Uchiyama I."/>
            <person name="Ito T."/>
            <person name="Fujiyama A."/>
            <person name="Inagaki F."/>
            <person name="Takami H."/>
        </authorList>
    </citation>
    <scope>NUCLEOTIDE SEQUENCE</scope>
    <source>
        <strain evidence="1">Expedition CK06-06</strain>
    </source>
</reference>
<gene>
    <name evidence="1" type="ORF">S01H1_38226</name>
</gene>
<name>X0UVX6_9ZZZZ</name>
<accession>X0UVX6</accession>